<dbReference type="InterPro" id="IPR057727">
    <property type="entry name" value="WCX_dom"/>
</dbReference>
<feature type="domain" description="HTH deoR-type" evidence="3">
    <location>
        <begin position="2"/>
        <end position="57"/>
    </location>
</feature>
<keyword evidence="1" id="KW-0805">Transcription regulation</keyword>
<keyword evidence="2" id="KW-0804">Transcription</keyword>
<dbReference type="InterPro" id="IPR026881">
    <property type="entry name" value="WYL_dom"/>
</dbReference>
<dbReference type="InterPro" id="IPR013196">
    <property type="entry name" value="HTH_11"/>
</dbReference>
<keyword evidence="5" id="KW-1185">Reference proteome</keyword>
<dbReference type="SUPFAM" id="SSF46785">
    <property type="entry name" value="Winged helix' DNA-binding domain"/>
    <property type="match status" value="1"/>
</dbReference>
<dbReference type="SMART" id="SM00420">
    <property type="entry name" value="HTH_DEOR"/>
    <property type="match status" value="1"/>
</dbReference>
<dbReference type="PANTHER" id="PTHR34580:SF1">
    <property type="entry name" value="PROTEIN PAFC"/>
    <property type="match status" value="1"/>
</dbReference>
<dbReference type="PROSITE" id="PS51000">
    <property type="entry name" value="HTH_DEOR_2"/>
    <property type="match status" value="1"/>
</dbReference>
<comment type="caution">
    <text evidence="4">The sequence shown here is derived from an EMBL/GenBank/DDBJ whole genome shotgun (WGS) entry which is preliminary data.</text>
</comment>
<dbReference type="PANTHER" id="PTHR34580">
    <property type="match status" value="1"/>
</dbReference>
<dbReference type="InterPro" id="IPR051534">
    <property type="entry name" value="CBASS_pafABC_assoc_protein"/>
</dbReference>
<evidence type="ECO:0000313" key="4">
    <source>
        <dbReference type="EMBL" id="MFD1885834.1"/>
    </source>
</evidence>
<dbReference type="Pfam" id="PF08279">
    <property type="entry name" value="HTH_11"/>
    <property type="match status" value="1"/>
</dbReference>
<reference evidence="5" key="1">
    <citation type="journal article" date="2019" name="Int. J. Syst. Evol. Microbiol.">
        <title>The Global Catalogue of Microorganisms (GCM) 10K type strain sequencing project: providing services to taxonomists for standard genome sequencing and annotation.</title>
        <authorList>
            <consortium name="The Broad Institute Genomics Platform"/>
            <consortium name="The Broad Institute Genome Sequencing Center for Infectious Disease"/>
            <person name="Wu L."/>
            <person name="Ma J."/>
        </authorList>
    </citation>
    <scope>NUCLEOTIDE SEQUENCE [LARGE SCALE GENOMIC DNA]</scope>
    <source>
        <strain evidence="5">CCUG 54950</strain>
    </source>
</reference>
<dbReference type="InterPro" id="IPR001034">
    <property type="entry name" value="DeoR_HTH"/>
</dbReference>
<dbReference type="InterPro" id="IPR036388">
    <property type="entry name" value="WH-like_DNA-bd_sf"/>
</dbReference>
<proteinExistence type="predicted"/>
<evidence type="ECO:0000259" key="3">
    <source>
        <dbReference type="PROSITE" id="PS51000"/>
    </source>
</evidence>
<dbReference type="Proteomes" id="UP001597233">
    <property type="component" value="Unassembled WGS sequence"/>
</dbReference>
<accession>A0ABW4RHT1</accession>
<sequence>MKIYRLLAITMMLLNRKRISARELSERFEISLRTVYRDVETITQAGIPILSHAGANGGYEIMDQYRLDRQFLSLEELQSIMIGLKGVSVGVGEQEIGVLLDKVGALIAKSEHNMLTELNNQLIIDPNPWCSTTDKDKLHSIRNATRQRQLLRFVYTDSYSNVSTRTVEPMTIVMKGFSWYLHAFCLLRQEYRIFRLSRMKELDVLPALFTRRPEPVLTLGYEQHNKTSSPYVRLVLQLQPDARAQAEDYFGAEQIVTQSDGTLLITSQQPEGVWLYHMLLSYGPSLRIVAPIRIADIVKQKARQIVELYTEKH</sequence>
<dbReference type="Gene3D" id="1.10.10.10">
    <property type="entry name" value="Winged helix-like DNA-binding domain superfamily/Winged helix DNA-binding domain"/>
    <property type="match status" value="1"/>
</dbReference>
<dbReference type="InterPro" id="IPR028349">
    <property type="entry name" value="PafC-like"/>
</dbReference>
<dbReference type="RefSeq" id="WP_347324777.1">
    <property type="nucleotide sequence ID" value="NZ_JBCGUH010000004.1"/>
</dbReference>
<organism evidence="4 5">
    <name type="scientific">Paenibacillus wenxiniae</name>
    <dbReference type="NCBI Taxonomy" id="1636843"/>
    <lineage>
        <taxon>Bacteria</taxon>
        <taxon>Bacillati</taxon>
        <taxon>Bacillota</taxon>
        <taxon>Bacilli</taxon>
        <taxon>Bacillales</taxon>
        <taxon>Paenibacillaceae</taxon>
        <taxon>Paenibacillus</taxon>
    </lineage>
</organism>
<evidence type="ECO:0000313" key="5">
    <source>
        <dbReference type="Proteomes" id="UP001597233"/>
    </source>
</evidence>
<protein>
    <submittedName>
        <fullName evidence="4">YafY family protein</fullName>
    </submittedName>
</protein>
<dbReference type="EMBL" id="JBHUEH010000014">
    <property type="protein sequence ID" value="MFD1885834.1"/>
    <property type="molecule type" value="Genomic_DNA"/>
</dbReference>
<evidence type="ECO:0000256" key="1">
    <source>
        <dbReference type="ARBA" id="ARBA00023015"/>
    </source>
</evidence>
<dbReference type="InterPro" id="IPR036390">
    <property type="entry name" value="WH_DNA-bd_sf"/>
</dbReference>
<dbReference type="Pfam" id="PF13280">
    <property type="entry name" value="WYL"/>
    <property type="match status" value="1"/>
</dbReference>
<gene>
    <name evidence="4" type="ORF">ACFSC9_09880</name>
</gene>
<dbReference type="PROSITE" id="PS52050">
    <property type="entry name" value="WYL"/>
    <property type="match status" value="1"/>
</dbReference>
<dbReference type="Pfam" id="PF25583">
    <property type="entry name" value="WCX"/>
    <property type="match status" value="1"/>
</dbReference>
<evidence type="ECO:0000256" key="2">
    <source>
        <dbReference type="ARBA" id="ARBA00023163"/>
    </source>
</evidence>
<name>A0ABW4RHT1_9BACL</name>
<dbReference type="PIRSF" id="PIRSF016838">
    <property type="entry name" value="PafC"/>
    <property type="match status" value="1"/>
</dbReference>